<keyword evidence="4 5" id="KW-0472">Membrane</keyword>
<dbReference type="PANTHER" id="PTHR28013">
    <property type="entry name" value="PROTEIN DCV1-RELATED"/>
    <property type="match status" value="1"/>
</dbReference>
<gene>
    <name evidence="6" type="ORF">Amon01_000615300</name>
</gene>
<dbReference type="InterPro" id="IPR009571">
    <property type="entry name" value="SUR7/Rim9-like_fungi"/>
</dbReference>
<evidence type="ECO:0000256" key="3">
    <source>
        <dbReference type="ARBA" id="ARBA00022989"/>
    </source>
</evidence>
<feature type="transmembrane region" description="Helical" evidence="5">
    <location>
        <begin position="95"/>
        <end position="116"/>
    </location>
</feature>
<reference evidence="6" key="1">
    <citation type="submission" date="2023-04" db="EMBL/GenBank/DDBJ databases">
        <title>Ambrosiozyma monospora NBRC 1965.</title>
        <authorList>
            <person name="Ichikawa N."/>
            <person name="Sato H."/>
            <person name="Tonouchi N."/>
        </authorList>
    </citation>
    <scope>NUCLEOTIDE SEQUENCE</scope>
    <source>
        <strain evidence="6">NBRC 1965</strain>
    </source>
</reference>
<proteinExistence type="predicted"/>
<accession>A0A9W6YWB3</accession>
<dbReference type="GO" id="GO:0035838">
    <property type="term" value="C:growing cell tip"/>
    <property type="evidence" value="ECO:0007669"/>
    <property type="project" value="TreeGrafter"/>
</dbReference>
<sequence>MSSVFCLSFRVVIFHLLVIALLLLTMLDCPPRTDKQFAAETGKYKFGIFGYYDISKKQHMVWNLGQFKLSDLEDSTSDWKLSADQRDQFLKCFSLGPLALVLSAVSFLMNLIGICCRFRCWHAFVLVVNILAFLASGVFTTFLLLVYAPHNTWLGWIQISTTCFLLATVFNTISVIRELARRQYEKVPNKPYYLGSADPAPTPQYAPYGTTKY</sequence>
<evidence type="ECO:0000256" key="5">
    <source>
        <dbReference type="SAM" id="Phobius"/>
    </source>
</evidence>
<comment type="subcellular location">
    <subcellularLocation>
        <location evidence="1">Membrane</location>
        <topology evidence="1">Multi-pass membrane protein</topology>
    </subcellularLocation>
</comment>
<evidence type="ECO:0000313" key="7">
    <source>
        <dbReference type="Proteomes" id="UP001165063"/>
    </source>
</evidence>
<comment type="caution">
    <text evidence="6">The sequence shown here is derived from an EMBL/GenBank/DDBJ whole genome shotgun (WGS) entry which is preliminary data.</text>
</comment>
<dbReference type="PANTHER" id="PTHR28013:SF3">
    <property type="entry name" value="PROTEIN DCV1-RELATED"/>
    <property type="match status" value="1"/>
</dbReference>
<evidence type="ECO:0000256" key="2">
    <source>
        <dbReference type="ARBA" id="ARBA00022692"/>
    </source>
</evidence>
<dbReference type="Proteomes" id="UP001165063">
    <property type="component" value="Unassembled WGS sequence"/>
</dbReference>
<dbReference type="AlphaFoldDB" id="A0A9W6YWB3"/>
<dbReference type="InterPro" id="IPR051380">
    <property type="entry name" value="pH-response_reg_palI/RIM9"/>
</dbReference>
<dbReference type="EMBL" id="BSXU01003756">
    <property type="protein sequence ID" value="GMG40387.1"/>
    <property type="molecule type" value="Genomic_DNA"/>
</dbReference>
<evidence type="ECO:0000256" key="1">
    <source>
        <dbReference type="ARBA" id="ARBA00004141"/>
    </source>
</evidence>
<keyword evidence="7" id="KW-1185">Reference proteome</keyword>
<keyword evidence="2 5" id="KW-0812">Transmembrane</keyword>
<dbReference type="GO" id="GO:0005886">
    <property type="term" value="C:plasma membrane"/>
    <property type="evidence" value="ECO:0007669"/>
    <property type="project" value="InterPro"/>
</dbReference>
<name>A0A9W6YWB3_AMBMO</name>
<feature type="transmembrane region" description="Helical" evidence="5">
    <location>
        <begin position="153"/>
        <end position="176"/>
    </location>
</feature>
<organism evidence="6 7">
    <name type="scientific">Ambrosiozyma monospora</name>
    <name type="common">Yeast</name>
    <name type="synonym">Endomycopsis monosporus</name>
    <dbReference type="NCBI Taxonomy" id="43982"/>
    <lineage>
        <taxon>Eukaryota</taxon>
        <taxon>Fungi</taxon>
        <taxon>Dikarya</taxon>
        <taxon>Ascomycota</taxon>
        <taxon>Saccharomycotina</taxon>
        <taxon>Pichiomycetes</taxon>
        <taxon>Pichiales</taxon>
        <taxon>Pichiaceae</taxon>
        <taxon>Ambrosiozyma</taxon>
    </lineage>
</organism>
<feature type="transmembrane region" description="Helical" evidence="5">
    <location>
        <begin position="7"/>
        <end position="27"/>
    </location>
</feature>
<feature type="transmembrane region" description="Helical" evidence="5">
    <location>
        <begin position="123"/>
        <end position="147"/>
    </location>
</feature>
<dbReference type="Pfam" id="PF06687">
    <property type="entry name" value="SUR7"/>
    <property type="match status" value="1"/>
</dbReference>
<evidence type="ECO:0000256" key="4">
    <source>
        <dbReference type="ARBA" id="ARBA00023136"/>
    </source>
</evidence>
<dbReference type="GO" id="GO:0032153">
    <property type="term" value="C:cell division site"/>
    <property type="evidence" value="ECO:0007669"/>
    <property type="project" value="TreeGrafter"/>
</dbReference>
<keyword evidence="3 5" id="KW-1133">Transmembrane helix</keyword>
<protein>
    <submittedName>
        <fullName evidence="6">Unnamed protein product</fullName>
    </submittedName>
</protein>
<evidence type="ECO:0000313" key="6">
    <source>
        <dbReference type="EMBL" id="GMG40387.1"/>
    </source>
</evidence>